<sequence>MHPGLLGIFLGLLSGASAQTFLGLLAPYPEWQRWTNTRICLEKQYNPNYKQDSCLSRDPDPENHNLYTDTDLIDPNIVFHENYTGTPDIGGWLSLLDIGPEDHRQDFSPGAPREYTFLIFGGPSSCLTWRQNPQKLASALKNVTETLESFASFDANSTSIELGDVYLDKCEFGGIDAYRAEEFPYDFSKFADNQKFLVVAEGTEQEPLDNDMVSRKRRIIPKMMGDNRHPADLCNGNFGIFNKIEPSLDNPGEKHNTTIGWGCSNQVWSLRSRVLDMNHLRTLSTTIGVAPHNLSD</sequence>
<evidence type="ECO:0000256" key="1">
    <source>
        <dbReference type="SAM" id="SignalP"/>
    </source>
</evidence>
<organism evidence="2 3">
    <name type="scientific">Arthrobotrys musiformis</name>
    <dbReference type="NCBI Taxonomy" id="47236"/>
    <lineage>
        <taxon>Eukaryota</taxon>
        <taxon>Fungi</taxon>
        <taxon>Dikarya</taxon>
        <taxon>Ascomycota</taxon>
        <taxon>Pezizomycotina</taxon>
        <taxon>Orbiliomycetes</taxon>
        <taxon>Orbiliales</taxon>
        <taxon>Orbiliaceae</taxon>
        <taxon>Arthrobotrys</taxon>
    </lineage>
</organism>
<evidence type="ECO:0000313" key="3">
    <source>
        <dbReference type="Proteomes" id="UP001370758"/>
    </source>
</evidence>
<protein>
    <submittedName>
        <fullName evidence="2">Uncharacterized protein</fullName>
    </submittedName>
</protein>
<evidence type="ECO:0000313" key="2">
    <source>
        <dbReference type="EMBL" id="KAK6507735.1"/>
    </source>
</evidence>
<name>A0AAV9WFU4_9PEZI</name>
<feature type="signal peptide" evidence="1">
    <location>
        <begin position="1"/>
        <end position="18"/>
    </location>
</feature>
<keyword evidence="1" id="KW-0732">Signal</keyword>
<dbReference type="Proteomes" id="UP001370758">
    <property type="component" value="Unassembled WGS sequence"/>
</dbReference>
<reference evidence="2 3" key="1">
    <citation type="submission" date="2023-08" db="EMBL/GenBank/DDBJ databases">
        <authorList>
            <person name="Palmer J.M."/>
        </authorList>
    </citation>
    <scope>NUCLEOTIDE SEQUENCE [LARGE SCALE GENOMIC DNA]</scope>
    <source>
        <strain evidence="2 3">TWF481</strain>
    </source>
</reference>
<comment type="caution">
    <text evidence="2">The sequence shown here is derived from an EMBL/GenBank/DDBJ whole genome shotgun (WGS) entry which is preliminary data.</text>
</comment>
<feature type="chain" id="PRO_5043855363" evidence="1">
    <location>
        <begin position="19"/>
        <end position="296"/>
    </location>
</feature>
<keyword evidence="3" id="KW-1185">Reference proteome</keyword>
<dbReference type="AlphaFoldDB" id="A0AAV9WFU4"/>
<dbReference type="EMBL" id="JAVHJL010000003">
    <property type="protein sequence ID" value="KAK6507735.1"/>
    <property type="molecule type" value="Genomic_DNA"/>
</dbReference>
<gene>
    <name evidence="2" type="ORF">TWF481_006157</name>
</gene>
<proteinExistence type="predicted"/>
<accession>A0AAV9WFU4</accession>